<name>A0A091C6S0_9ENTE</name>
<accession>A0A091C6S0</accession>
<dbReference type="AlphaFoldDB" id="A0A091C6S0"/>
<gene>
    <name evidence="1" type="ORF">TMUPMC115_0279</name>
</gene>
<dbReference type="PATRIC" id="fig|1302649.3.peg.279"/>
<reference evidence="1 2" key="1">
    <citation type="submission" date="2014-08" db="EMBL/GenBank/DDBJ databases">
        <title>Genome sequence of Tetragenococcus muriaticus.</title>
        <authorList>
            <person name="Chuea-nongthon C."/>
            <person name="Rodtong S."/>
            <person name="Yongsawatdigul J."/>
            <person name="Steele J.L."/>
            <person name="Liu X.-y."/>
            <person name="Speers J."/>
            <person name="Glasner J.D."/>
            <person name="Neeno-Eckwall E.C."/>
        </authorList>
    </citation>
    <scope>NUCLEOTIDE SEQUENCE [LARGE SCALE GENOMIC DNA]</scope>
    <source>
        <strain evidence="1 2">PMC-11-5</strain>
    </source>
</reference>
<protein>
    <submittedName>
        <fullName evidence="1">Uncharacterized protein</fullName>
    </submittedName>
</protein>
<sequence length="46" mass="5288">MVQEDTDIVIGIQITDFKLSFNWSNILNKHKLTKFAGVIVKVQNKI</sequence>
<evidence type="ECO:0000313" key="1">
    <source>
        <dbReference type="EMBL" id="KFN93536.1"/>
    </source>
</evidence>
<organism evidence="1 2">
    <name type="scientific">Tetragenococcus muriaticus PMC-11-5</name>
    <dbReference type="NCBI Taxonomy" id="1302649"/>
    <lineage>
        <taxon>Bacteria</taxon>
        <taxon>Bacillati</taxon>
        <taxon>Bacillota</taxon>
        <taxon>Bacilli</taxon>
        <taxon>Lactobacillales</taxon>
        <taxon>Enterococcaceae</taxon>
        <taxon>Tetragenococcus</taxon>
    </lineage>
</organism>
<evidence type="ECO:0000313" key="2">
    <source>
        <dbReference type="Proteomes" id="UP000029380"/>
    </source>
</evidence>
<dbReference type="Proteomes" id="UP000029380">
    <property type="component" value="Unassembled WGS sequence"/>
</dbReference>
<proteinExistence type="predicted"/>
<comment type="caution">
    <text evidence="1">The sequence shown here is derived from an EMBL/GenBank/DDBJ whole genome shotgun (WGS) entry which is preliminary data.</text>
</comment>
<dbReference type="EMBL" id="JPVU01000027">
    <property type="protein sequence ID" value="KFN93536.1"/>
    <property type="molecule type" value="Genomic_DNA"/>
</dbReference>